<dbReference type="HOGENOM" id="CLU_1777974_0_0_1"/>
<dbReference type="VEuPathDB" id="MicrosporidiaDB:NEQG_00107"/>
<accession>I3EJE0</accession>
<dbReference type="InParanoid" id="I3EJE0"/>
<dbReference type="Proteomes" id="UP000002872">
    <property type="component" value="Unassembled WGS sequence"/>
</dbReference>
<gene>
    <name evidence="1" type="ORF">NEQG_00107</name>
</gene>
<dbReference type="EMBL" id="GL870876">
    <property type="protein sequence ID" value="EIJ89337.1"/>
    <property type="molecule type" value="Genomic_DNA"/>
</dbReference>
<keyword evidence="2" id="KW-1185">Reference proteome</keyword>
<reference evidence="1" key="1">
    <citation type="submission" date="2011-01" db="EMBL/GenBank/DDBJ databases">
        <title>The Genome Sequence of Nematocida parisii strain ERTm3.</title>
        <authorList>
            <consortium name="The Broad Institute Genome Sequencing Platform"/>
            <consortium name="The Broad Institute Genome Sequencing Center for Infectious Disease"/>
            <person name="Cuomo C."/>
            <person name="Troemel E."/>
            <person name="Young S.K."/>
            <person name="Zeng Q."/>
            <person name="Gargeya S."/>
            <person name="Fitzgerald M."/>
            <person name="Haas B."/>
            <person name="Abouelleil A."/>
            <person name="Alvarado L."/>
            <person name="Arachchi H.M."/>
            <person name="Berlin A."/>
            <person name="Chapman S.B."/>
            <person name="Gearin G."/>
            <person name="Goldberg J."/>
            <person name="Griggs A."/>
            <person name="Gujja S."/>
            <person name="Hansen M."/>
            <person name="Heiman D."/>
            <person name="Howarth C."/>
            <person name="Larimer J."/>
            <person name="Lui A."/>
            <person name="MacDonald P.J.P."/>
            <person name="McCowen C."/>
            <person name="Montmayeur A."/>
            <person name="Murphy C."/>
            <person name="Neiman D."/>
            <person name="Pearson M."/>
            <person name="Priest M."/>
            <person name="Roberts A."/>
            <person name="Saif S."/>
            <person name="Shea T."/>
            <person name="Sisk P."/>
            <person name="Stolte C."/>
            <person name="Sykes S."/>
            <person name="Wortman J."/>
            <person name="Nusbaum C."/>
            <person name="Birren B."/>
        </authorList>
    </citation>
    <scope>NUCLEOTIDE SEQUENCE</scope>
    <source>
        <strain evidence="1">ERTm3</strain>
    </source>
</reference>
<evidence type="ECO:0000313" key="1">
    <source>
        <dbReference type="EMBL" id="EIJ89337.1"/>
    </source>
</evidence>
<dbReference type="OrthoDB" id="10575874at2759"/>
<sequence>MEYFSIKDAITEGVLIRSEIISNSTISNNNSTNSNKLYNNTHSVISNNNSTGYNTHSVISNNNSTGYNTHSIISNNNSTMCNKLYNNIIYKYSINNTLFIPYYIISLLYNTKYVRILGYFNKEAEEEMESIPEYIKIKNKIIYKKK</sequence>
<protein>
    <submittedName>
        <fullName evidence="1">Uncharacterized protein</fullName>
    </submittedName>
</protein>
<name>I3EJE0_NEMP3</name>
<organism evidence="1 2">
    <name type="scientific">Nematocida parisii (strain ERTm3)</name>
    <name type="common">Nematode killer fungus</name>
    <dbReference type="NCBI Taxonomy" id="935791"/>
    <lineage>
        <taxon>Eukaryota</taxon>
        <taxon>Fungi</taxon>
        <taxon>Fungi incertae sedis</taxon>
        <taxon>Microsporidia</taxon>
        <taxon>Nematocida</taxon>
    </lineage>
</organism>
<dbReference type="AlphaFoldDB" id="I3EJE0"/>
<proteinExistence type="predicted"/>
<evidence type="ECO:0000313" key="2">
    <source>
        <dbReference type="Proteomes" id="UP000002872"/>
    </source>
</evidence>